<dbReference type="GO" id="GO:0008171">
    <property type="term" value="F:O-methyltransferase activity"/>
    <property type="evidence" value="ECO:0007669"/>
    <property type="project" value="InterPro"/>
</dbReference>
<dbReference type="Pfam" id="PF08100">
    <property type="entry name" value="Dimerisation"/>
    <property type="match status" value="1"/>
</dbReference>
<dbReference type="Gene3D" id="3.40.50.150">
    <property type="entry name" value="Vaccinia Virus protein VP39"/>
    <property type="match status" value="1"/>
</dbReference>
<dbReference type="Gene3D" id="1.10.10.10">
    <property type="entry name" value="Winged helix-like DNA-binding domain superfamily/Winged helix DNA-binding domain"/>
    <property type="match status" value="1"/>
</dbReference>
<dbReference type="InterPro" id="IPR029063">
    <property type="entry name" value="SAM-dependent_MTases_sf"/>
</dbReference>
<dbReference type="InterPro" id="IPR036388">
    <property type="entry name" value="WH-like_DNA-bd_sf"/>
</dbReference>
<dbReference type="InterPro" id="IPR012967">
    <property type="entry name" value="COMT_dimerisation"/>
</dbReference>
<evidence type="ECO:0000256" key="3">
    <source>
        <dbReference type="ARBA" id="ARBA00022691"/>
    </source>
</evidence>
<dbReference type="InterPro" id="IPR001077">
    <property type="entry name" value="COMT_C"/>
</dbReference>
<evidence type="ECO:0000259" key="5">
    <source>
        <dbReference type="Pfam" id="PF00891"/>
    </source>
</evidence>
<dbReference type="SUPFAM" id="SSF46785">
    <property type="entry name" value="Winged helix' DNA-binding domain"/>
    <property type="match status" value="1"/>
</dbReference>
<keyword evidence="3" id="KW-0949">S-adenosyl-L-methionine</keyword>
<comment type="caution">
    <text evidence="7">The sequence shown here is derived from an EMBL/GenBank/DDBJ whole genome shotgun (WGS) entry which is preliminary data.</text>
</comment>
<dbReference type="PANTHER" id="PTHR43712">
    <property type="entry name" value="PUTATIVE (AFU_ORTHOLOGUE AFUA_4G14580)-RELATED"/>
    <property type="match status" value="1"/>
</dbReference>
<dbReference type="Pfam" id="PF00891">
    <property type="entry name" value="Methyltransf_2"/>
    <property type="match status" value="1"/>
</dbReference>
<dbReference type="PIRSF" id="PIRSF005739">
    <property type="entry name" value="O-mtase"/>
    <property type="match status" value="1"/>
</dbReference>
<dbReference type="GO" id="GO:0046983">
    <property type="term" value="F:protein dimerization activity"/>
    <property type="evidence" value="ECO:0007669"/>
    <property type="project" value="InterPro"/>
</dbReference>
<feature type="active site" description="Proton acceptor" evidence="4">
    <location>
        <position position="317"/>
    </location>
</feature>
<protein>
    <submittedName>
        <fullName evidence="7">O-methyltransferase</fullName>
    </submittedName>
</protein>
<keyword evidence="8" id="KW-1185">Reference proteome</keyword>
<dbReference type="EMBL" id="JAAOAS010000285">
    <property type="protein sequence ID" value="KAF5581615.1"/>
    <property type="molecule type" value="Genomic_DNA"/>
</dbReference>
<evidence type="ECO:0000256" key="1">
    <source>
        <dbReference type="ARBA" id="ARBA00022603"/>
    </source>
</evidence>
<organism evidence="7 8">
    <name type="scientific">Fusarium pseudocircinatum</name>
    <dbReference type="NCBI Taxonomy" id="56676"/>
    <lineage>
        <taxon>Eukaryota</taxon>
        <taxon>Fungi</taxon>
        <taxon>Dikarya</taxon>
        <taxon>Ascomycota</taxon>
        <taxon>Pezizomycotina</taxon>
        <taxon>Sordariomycetes</taxon>
        <taxon>Hypocreomycetidae</taxon>
        <taxon>Hypocreales</taxon>
        <taxon>Nectriaceae</taxon>
        <taxon>Fusarium</taxon>
        <taxon>Fusarium fujikuroi species complex</taxon>
    </lineage>
</organism>
<feature type="domain" description="O-methyltransferase C-terminal" evidence="5">
    <location>
        <begin position="237"/>
        <end position="390"/>
    </location>
</feature>
<evidence type="ECO:0000313" key="8">
    <source>
        <dbReference type="Proteomes" id="UP000546213"/>
    </source>
</evidence>
<evidence type="ECO:0000256" key="2">
    <source>
        <dbReference type="ARBA" id="ARBA00022679"/>
    </source>
</evidence>
<feature type="domain" description="O-methyltransferase dimerisation" evidence="6">
    <location>
        <begin position="72"/>
        <end position="150"/>
    </location>
</feature>
<reference evidence="7 8" key="1">
    <citation type="submission" date="2020-05" db="EMBL/GenBank/DDBJ databases">
        <title>Identification and distribution of gene clusters putatively required for synthesis of sphingolipid metabolism inhibitors in phylogenetically diverse species of the filamentous fungus Fusarium.</title>
        <authorList>
            <person name="Kim H.-S."/>
            <person name="Busman M."/>
            <person name="Brown D.W."/>
            <person name="Divon H."/>
            <person name="Uhlig S."/>
            <person name="Proctor R.H."/>
        </authorList>
    </citation>
    <scope>NUCLEOTIDE SEQUENCE [LARGE SCALE GENOMIC DNA]</scope>
    <source>
        <strain evidence="7 8">NRRL 36939</strain>
    </source>
</reference>
<name>A0A8H5L0S7_9HYPO</name>
<dbReference type="PANTHER" id="PTHR43712:SF2">
    <property type="entry name" value="O-METHYLTRANSFERASE CICE"/>
    <property type="match status" value="1"/>
</dbReference>
<evidence type="ECO:0000256" key="4">
    <source>
        <dbReference type="PIRSR" id="PIRSR005739-1"/>
    </source>
</evidence>
<dbReference type="GO" id="GO:0032259">
    <property type="term" value="P:methylation"/>
    <property type="evidence" value="ECO:0007669"/>
    <property type="project" value="UniProtKB-KW"/>
</dbReference>
<dbReference type="AlphaFoldDB" id="A0A8H5L0S7"/>
<accession>A0A8H5L0S7</accession>
<dbReference type="Proteomes" id="UP000546213">
    <property type="component" value="Unassembled WGS sequence"/>
</dbReference>
<dbReference type="OrthoDB" id="1606438at2759"/>
<gene>
    <name evidence="7" type="ORF">FPCIR_10057</name>
</gene>
<dbReference type="InterPro" id="IPR036390">
    <property type="entry name" value="WH_DNA-bd_sf"/>
</dbReference>
<proteinExistence type="predicted"/>
<dbReference type="InterPro" id="IPR016461">
    <property type="entry name" value="COMT-like"/>
</dbReference>
<sequence length="409" mass="45401">MSLIQTLIQLEASLTAFLSVLTSDGVKKELQELLHNEETLPDKEVLKRAASVVDKLGEMQSTLEPAHLILADHFFGYTDTKCLVAAVDLDVPGHLADGSKTLGQLATATNATPLRLGQILRPLYTKGVLSYESATEKYALNHVSRLLLKDHATQWHNWVTLYGNQFFDIARGIPESVRAGSTRCAAQVNFDTDLDMFAYFESQGWIPQLHKTLGGGAKAMAPGILADYPWHEIGDKTVMDIGGGSGALLASLLRANPGMSGALFDRPAVINHISPFFTKGGHFEDLESRVPHENLISGDFLEAVPMYEVYTMKWCLHDWDDDKVVKILNNIREAIIVTESSRLVVLESVLSGTRSGRLSVYGDINMMMTVNGQERTEAKWNELAERAGWRTERIWPLRNAWVQAIDLRP</sequence>
<evidence type="ECO:0000259" key="6">
    <source>
        <dbReference type="Pfam" id="PF08100"/>
    </source>
</evidence>
<evidence type="ECO:0000313" key="7">
    <source>
        <dbReference type="EMBL" id="KAF5581615.1"/>
    </source>
</evidence>
<dbReference type="SUPFAM" id="SSF53335">
    <property type="entry name" value="S-adenosyl-L-methionine-dependent methyltransferases"/>
    <property type="match status" value="1"/>
</dbReference>
<keyword evidence="1 7" id="KW-0489">Methyltransferase</keyword>
<keyword evidence="2 7" id="KW-0808">Transferase</keyword>
<dbReference type="PROSITE" id="PS51683">
    <property type="entry name" value="SAM_OMT_II"/>
    <property type="match status" value="1"/>
</dbReference>